<dbReference type="InterPro" id="IPR000772">
    <property type="entry name" value="Ricin_B_lectin"/>
</dbReference>
<dbReference type="Gene3D" id="1.10.510.10">
    <property type="entry name" value="Transferase(Phosphotransferase) domain 1"/>
    <property type="match status" value="1"/>
</dbReference>
<sequence length="641" mass="64495">MGRVWAARDELLGRDVAIKELVPPAGLTEDALRGLRERSIREARAIAQVDQANVVRVFDVVFDSGDPWIVMELVPSRSLYDVLQAEGPMAPDQVARVGLGVLAALRAAHRAGLLHRDVKPGNVLLAHDGRVVLTDFGLATLAGDSSMTSTGVVLGSPSYLAPERALDAEIGPAADLWSLGATLYAAVEGRPPYAKSSPMATLAALATELPAPPARAGALRPALVALLQRDPAQRADAETAYLLLMAAAEQDSPAAAQARFNEHPFATPPLAAPAAAPANGATPPANGATAPAVAEATPVNGAPPAAMPPPKEATPVNGATPATTPPEEAIPVNGAAAAATPPVKEATPVNGAPPAATPPGKGATPADSSATTAAAAGPAPVVPTKGLTSATADPAPDQPAPAPAGRPRWRRRSLVAGAILLIVAGVGVQQMLSAPEGAAETQNPGVIAVSSGPALTPAGAPAAVPSARPTRANAPSARPGATTGKPAQPTKPPAGTVTVTVTPSTAKPTATTAATTTEPAPVGRQIRNHGTGTCLYAPSTTGLLKLWACSGAAAQMFSFPADGTMRVRGQCAQISSTANGTQLRLAGCTGGTAQQFNYNAASDLTSGWGYKCLDVPDASTANGVTAQIWECSGADNQKWTY</sequence>
<dbReference type="InterPro" id="IPR051931">
    <property type="entry name" value="PAK3-like"/>
</dbReference>
<comment type="caution">
    <text evidence="6">The sequence shown here is derived from an EMBL/GenBank/DDBJ whole genome shotgun (WGS) entry which is preliminary data.</text>
</comment>
<evidence type="ECO:0000256" key="4">
    <source>
        <dbReference type="SAM" id="MobiDB-lite"/>
    </source>
</evidence>
<dbReference type="Pfam" id="PF00652">
    <property type="entry name" value="Ricin_B_lectin"/>
    <property type="match status" value="1"/>
</dbReference>
<feature type="compositionally biased region" description="Low complexity" evidence="4">
    <location>
        <begin position="313"/>
        <end position="395"/>
    </location>
</feature>
<dbReference type="SUPFAM" id="SSF50370">
    <property type="entry name" value="Ricin B-like lectins"/>
    <property type="match status" value="1"/>
</dbReference>
<dbReference type="InterPro" id="IPR008271">
    <property type="entry name" value="Ser/Thr_kinase_AS"/>
</dbReference>
<dbReference type="Gene3D" id="2.80.10.50">
    <property type="match status" value="1"/>
</dbReference>
<evidence type="ECO:0000259" key="5">
    <source>
        <dbReference type="PROSITE" id="PS50011"/>
    </source>
</evidence>
<dbReference type="Proteomes" id="UP000053244">
    <property type="component" value="Unassembled WGS sequence"/>
</dbReference>
<dbReference type="Gene3D" id="3.30.200.20">
    <property type="entry name" value="Phosphorylase Kinase, domain 1"/>
    <property type="match status" value="1"/>
</dbReference>
<dbReference type="GO" id="GO:0004672">
    <property type="term" value="F:protein kinase activity"/>
    <property type="evidence" value="ECO:0007669"/>
    <property type="project" value="InterPro"/>
</dbReference>
<organism evidence="6 7">
    <name type="scientific">Actinoplanes awajinensis subsp. mycoplanecinus</name>
    <dbReference type="NCBI Taxonomy" id="135947"/>
    <lineage>
        <taxon>Bacteria</taxon>
        <taxon>Bacillati</taxon>
        <taxon>Actinomycetota</taxon>
        <taxon>Actinomycetes</taxon>
        <taxon>Micromonosporales</taxon>
        <taxon>Micromonosporaceae</taxon>
        <taxon>Actinoplanes</taxon>
    </lineage>
</organism>
<evidence type="ECO:0000313" key="7">
    <source>
        <dbReference type="Proteomes" id="UP000053244"/>
    </source>
</evidence>
<dbReference type="SMART" id="SM00220">
    <property type="entry name" value="S_TKc"/>
    <property type="match status" value="1"/>
</dbReference>
<protein>
    <recommendedName>
        <fullName evidence="5">Protein kinase domain-containing protein</fullName>
    </recommendedName>
</protein>
<dbReference type="PROSITE" id="PS50231">
    <property type="entry name" value="RICIN_B_LECTIN"/>
    <property type="match status" value="1"/>
</dbReference>
<proteinExistence type="inferred from homology"/>
<feature type="compositionally biased region" description="Low complexity" evidence="4">
    <location>
        <begin position="453"/>
        <end position="465"/>
    </location>
</feature>
<keyword evidence="7" id="KW-1185">Reference proteome</keyword>
<evidence type="ECO:0000256" key="2">
    <source>
        <dbReference type="ARBA" id="ARBA00022741"/>
    </source>
</evidence>
<dbReference type="SUPFAM" id="SSF56112">
    <property type="entry name" value="Protein kinase-like (PK-like)"/>
    <property type="match status" value="1"/>
</dbReference>
<dbReference type="AlphaFoldDB" id="A0A124G847"/>
<dbReference type="PROSITE" id="PS00108">
    <property type="entry name" value="PROTEIN_KINASE_ST"/>
    <property type="match status" value="1"/>
</dbReference>
<dbReference type="SMART" id="SM00458">
    <property type="entry name" value="RICIN"/>
    <property type="match status" value="1"/>
</dbReference>
<feature type="domain" description="Protein kinase" evidence="5">
    <location>
        <begin position="1"/>
        <end position="266"/>
    </location>
</feature>
<dbReference type="EMBL" id="LLZH01000318">
    <property type="protein sequence ID" value="KUL24835.1"/>
    <property type="molecule type" value="Genomic_DNA"/>
</dbReference>
<dbReference type="PANTHER" id="PTHR45832:SF22">
    <property type="entry name" value="SERINE_THREONINE-PROTEIN KINASE SAMKA-RELATED"/>
    <property type="match status" value="1"/>
</dbReference>
<dbReference type="OrthoDB" id="9762169at2"/>
<evidence type="ECO:0000256" key="1">
    <source>
        <dbReference type="ARBA" id="ARBA00008874"/>
    </source>
</evidence>
<name>A0A124G847_9ACTN</name>
<dbReference type="GO" id="GO:0005524">
    <property type="term" value="F:ATP binding"/>
    <property type="evidence" value="ECO:0007669"/>
    <property type="project" value="UniProtKB-KW"/>
</dbReference>
<dbReference type="InterPro" id="IPR011009">
    <property type="entry name" value="Kinase-like_dom_sf"/>
</dbReference>
<dbReference type="PROSITE" id="PS50011">
    <property type="entry name" value="PROTEIN_KINASE_DOM"/>
    <property type="match status" value="1"/>
</dbReference>
<evidence type="ECO:0000256" key="3">
    <source>
        <dbReference type="ARBA" id="ARBA00022840"/>
    </source>
</evidence>
<dbReference type="InterPro" id="IPR035992">
    <property type="entry name" value="Ricin_B-like_lectins"/>
</dbReference>
<feature type="compositionally biased region" description="Low complexity" evidence="4">
    <location>
        <begin position="272"/>
        <end position="304"/>
    </location>
</feature>
<reference evidence="6 7" key="1">
    <citation type="submission" date="2015-10" db="EMBL/GenBank/DDBJ databases">
        <authorList>
            <person name="Gilbert D.G."/>
        </authorList>
    </citation>
    <scope>NUCLEOTIDE SEQUENCE [LARGE SCALE GENOMIC DNA]</scope>
    <source>
        <strain evidence="6 7">NRRL B-16712</strain>
    </source>
</reference>
<accession>A0A124G847</accession>
<comment type="similarity">
    <text evidence="1">Belongs to the protein kinase superfamily. STE Ser/Thr protein kinase family. STE20 subfamily.</text>
</comment>
<feature type="compositionally biased region" description="Low complexity" evidence="4">
    <location>
        <begin position="493"/>
        <end position="522"/>
    </location>
</feature>
<keyword evidence="2" id="KW-0547">Nucleotide-binding</keyword>
<evidence type="ECO:0000313" key="6">
    <source>
        <dbReference type="EMBL" id="KUL24835.1"/>
    </source>
</evidence>
<feature type="region of interest" description="Disordered" evidence="4">
    <location>
        <begin position="450"/>
        <end position="525"/>
    </location>
</feature>
<gene>
    <name evidence="6" type="ORF">ADL15_41810</name>
</gene>
<dbReference type="CDD" id="cd14014">
    <property type="entry name" value="STKc_PknB_like"/>
    <property type="match status" value="1"/>
</dbReference>
<dbReference type="PANTHER" id="PTHR45832">
    <property type="entry name" value="SERINE/THREONINE-PROTEIN KINASE SAMKA-RELATED-RELATED"/>
    <property type="match status" value="1"/>
</dbReference>
<dbReference type="InterPro" id="IPR000719">
    <property type="entry name" value="Prot_kinase_dom"/>
</dbReference>
<dbReference type="Pfam" id="PF00069">
    <property type="entry name" value="Pkinase"/>
    <property type="match status" value="1"/>
</dbReference>
<keyword evidence="3" id="KW-0067">ATP-binding</keyword>
<feature type="region of interest" description="Disordered" evidence="4">
    <location>
        <begin position="265"/>
        <end position="408"/>
    </location>
</feature>